<accession>A0A2S1PFT5</accession>
<dbReference type="InterPro" id="IPR044930">
    <property type="entry name" value="Homing_endonuclease_His-Me"/>
</dbReference>
<dbReference type="GeneID" id="54991753"/>
<dbReference type="EMBL" id="MH179473">
    <property type="protein sequence ID" value="AWH15428.1"/>
    <property type="molecule type" value="Genomic_DNA"/>
</dbReference>
<dbReference type="Gene3D" id="3.90.75.10">
    <property type="entry name" value="Homing Intron 3 (I-ppo) Encoded Endonuclease, Chain A"/>
    <property type="match status" value="1"/>
</dbReference>
<dbReference type="GO" id="GO:0004519">
    <property type="term" value="F:endonuclease activity"/>
    <property type="evidence" value="ECO:0007669"/>
    <property type="project" value="InterPro"/>
</dbReference>
<evidence type="ECO:0000259" key="1">
    <source>
        <dbReference type="Pfam" id="PF13392"/>
    </source>
</evidence>
<organism evidence="2 3">
    <name type="scientific">Aeromonas phage 25AhydR2PP</name>
    <dbReference type="NCBI Taxonomy" id="2163976"/>
    <lineage>
        <taxon>Viruses</taxon>
        <taxon>Duplodnaviria</taxon>
        <taxon>Heunggongvirae</taxon>
        <taxon>Uroviricota</taxon>
        <taxon>Caudoviricetes</taxon>
        <taxon>Autographivirales</taxon>
        <taxon>Autonotataviridae</taxon>
        <taxon>Aerosvirus</taxon>
        <taxon>Aerosvirus av25AhydR2PP</taxon>
    </lineage>
</organism>
<dbReference type="InterPro" id="IPR003615">
    <property type="entry name" value="HNH_nuc"/>
</dbReference>
<reference evidence="2" key="1">
    <citation type="submission" date="2018-03" db="EMBL/GenBank/DDBJ databases">
        <title>Complete genome sequences of new Aeromonas and Pseudomonas phages promising in phage therapy dedicated to aquaculture.</title>
        <authorList>
            <person name="Kolsut J."/>
            <person name="Wojcik E."/>
            <person name="Wojtasik A."/>
            <person name="Dastych J."/>
        </authorList>
    </citation>
    <scope>NUCLEOTIDE SEQUENCE [LARGE SCALE GENOMIC DNA]</scope>
</reference>
<feature type="domain" description="HNH nuclease" evidence="1">
    <location>
        <begin position="26"/>
        <end position="73"/>
    </location>
</feature>
<dbReference type="InterPro" id="IPR044925">
    <property type="entry name" value="His-Me_finger_sf"/>
</dbReference>
<protein>
    <recommendedName>
        <fullName evidence="1">HNH nuclease domain-containing protein</fullName>
    </recommendedName>
</protein>
<proteinExistence type="predicted"/>
<dbReference type="RefSeq" id="YP_009801242.1">
    <property type="nucleotide sequence ID" value="NC_047966.1"/>
</dbReference>
<dbReference type="KEGG" id="vg:54991753"/>
<name>A0A2S1PFT5_9CAUD</name>
<evidence type="ECO:0000313" key="3">
    <source>
        <dbReference type="Proteomes" id="UP000246930"/>
    </source>
</evidence>
<dbReference type="Proteomes" id="UP000246930">
    <property type="component" value="Segment"/>
</dbReference>
<keyword evidence="3" id="KW-1185">Reference proteome</keyword>
<dbReference type="Pfam" id="PF13392">
    <property type="entry name" value="HNH_3"/>
    <property type="match status" value="1"/>
</dbReference>
<sequence length="139" mass="16052">MAYCIEHTQGGTKNIPAMVTRNKKQYAMHRLVYCESNGLEWEDIAGWVIRHKCDNRRCINPDHLEMGTHEDNMKDMVDRNRAAIGERQGRSTVSDKDAQEIHDTYKAGGWSMQQLADRYGVSKFAISYIIKERLSVCRT</sequence>
<dbReference type="SUPFAM" id="SSF54060">
    <property type="entry name" value="His-Me finger endonucleases"/>
    <property type="match status" value="1"/>
</dbReference>
<evidence type="ECO:0000313" key="2">
    <source>
        <dbReference type="EMBL" id="AWH15428.1"/>
    </source>
</evidence>